<evidence type="ECO:0000313" key="14">
    <source>
        <dbReference type="EMBL" id="KAF7514278.1"/>
    </source>
</evidence>
<keyword evidence="4 10" id="KW-0285">Flavoprotein</keyword>
<comment type="catalytic activity">
    <reaction evidence="9">
        <text>2 oxidized [cytochrome P450] + NADPH = 2 reduced [cytochrome P450] + NADP(+) + H(+)</text>
        <dbReference type="Rhea" id="RHEA:24040"/>
        <dbReference type="Rhea" id="RHEA-COMP:14627"/>
        <dbReference type="Rhea" id="RHEA-COMP:14628"/>
        <dbReference type="ChEBI" id="CHEBI:15378"/>
        <dbReference type="ChEBI" id="CHEBI:55376"/>
        <dbReference type="ChEBI" id="CHEBI:57783"/>
        <dbReference type="ChEBI" id="CHEBI:58349"/>
        <dbReference type="ChEBI" id="CHEBI:60344"/>
        <dbReference type="EC" id="1.6.2.4"/>
    </reaction>
</comment>
<evidence type="ECO:0000256" key="3">
    <source>
        <dbReference type="ARBA" id="ARBA00022490"/>
    </source>
</evidence>
<dbReference type="GO" id="GO:0050660">
    <property type="term" value="F:flavin adenine dinucleotide binding"/>
    <property type="evidence" value="ECO:0007669"/>
    <property type="project" value="UniProtKB-UniRule"/>
</dbReference>
<evidence type="ECO:0000256" key="5">
    <source>
        <dbReference type="ARBA" id="ARBA00022643"/>
    </source>
</evidence>
<dbReference type="InterPro" id="IPR017927">
    <property type="entry name" value="FAD-bd_FR_type"/>
</dbReference>
<evidence type="ECO:0000256" key="10">
    <source>
        <dbReference type="HAMAP-Rule" id="MF_03178"/>
    </source>
</evidence>
<dbReference type="PRINTS" id="PR00369">
    <property type="entry name" value="FLAVODOXIN"/>
</dbReference>
<dbReference type="Gene3D" id="1.20.990.10">
    <property type="entry name" value="NADPH-cytochrome p450 Reductase, Chain A, domain 3"/>
    <property type="match status" value="1"/>
</dbReference>
<dbReference type="PROSITE" id="PS51384">
    <property type="entry name" value="FAD_FR"/>
    <property type="match status" value="1"/>
</dbReference>
<evidence type="ECO:0000256" key="11">
    <source>
        <dbReference type="SAM" id="MobiDB-lite"/>
    </source>
</evidence>
<dbReference type="GO" id="GO:0005829">
    <property type="term" value="C:cytosol"/>
    <property type="evidence" value="ECO:0007669"/>
    <property type="project" value="TreeGrafter"/>
</dbReference>
<keyword evidence="3 10" id="KW-0963">Cytoplasm</keyword>
<dbReference type="SUPFAM" id="SSF63380">
    <property type="entry name" value="Riboflavin synthase domain-like"/>
    <property type="match status" value="1"/>
</dbReference>
<evidence type="ECO:0000313" key="15">
    <source>
        <dbReference type="Proteomes" id="UP000606974"/>
    </source>
</evidence>
<dbReference type="Gene3D" id="2.40.30.10">
    <property type="entry name" value="Translation factors"/>
    <property type="match status" value="1"/>
</dbReference>
<dbReference type="InterPro" id="IPR017938">
    <property type="entry name" value="Riboflavin_synthase-like_b-brl"/>
</dbReference>
<comment type="function">
    <text evidence="10">NADPH-dependent reductase which is a central component of the cytosolic iron-sulfur (Fe-S) protein assembly (CIA) machinery. Transfers electrons from NADPH via its FAD and FMN prosthetic groups to the [2Fe-2S] cluster of DRE2, another key component of the CIA machinery. In turn, this reduced cluster provides electrons for assembly of cytosolic iron-sulfur cluster proteins. Positively controls H(2)O(2)-induced cell death.</text>
</comment>
<dbReference type="Pfam" id="PF00175">
    <property type="entry name" value="NAD_binding_1"/>
    <property type="match status" value="1"/>
</dbReference>
<comment type="similarity">
    <text evidence="10">In the C-terminal section; belongs to the flavoprotein pyridine nucleotide cytochrome reductase family.</text>
</comment>
<proteinExistence type="inferred from homology"/>
<feature type="binding site" evidence="10">
    <location>
        <position position="374"/>
    </location>
    <ligand>
        <name>FAD</name>
        <dbReference type="ChEBI" id="CHEBI:57692"/>
    </ligand>
</feature>
<dbReference type="EC" id="1.18.1.-" evidence="10"/>
<dbReference type="AlphaFoldDB" id="A0A8H7AS99"/>
<dbReference type="GO" id="GO:0160246">
    <property type="term" value="F:NADPH-iron-sulfur [2Fe-2S] protein oxidoreductase activity"/>
    <property type="evidence" value="ECO:0007669"/>
    <property type="project" value="InterPro"/>
</dbReference>
<protein>
    <recommendedName>
        <fullName evidence="10">NADPH-dependent diflavin oxidoreductase 1</fullName>
        <ecNumber evidence="10">1.18.1.-</ecNumber>
    </recommendedName>
    <alternativeName>
        <fullName evidence="10">NADPH-dependent FMN and FAD-containing oxidoreductase</fullName>
    </alternativeName>
</protein>
<evidence type="ECO:0000256" key="2">
    <source>
        <dbReference type="ARBA" id="ARBA00001974"/>
    </source>
</evidence>
<evidence type="ECO:0000256" key="1">
    <source>
        <dbReference type="ARBA" id="ARBA00001917"/>
    </source>
</evidence>
<dbReference type="GO" id="GO:0005739">
    <property type="term" value="C:mitochondrion"/>
    <property type="evidence" value="ECO:0007669"/>
    <property type="project" value="UniProtKB-SubCell"/>
</dbReference>
<dbReference type="PANTHER" id="PTHR19384">
    <property type="entry name" value="NITRIC OXIDE SYNTHASE-RELATED"/>
    <property type="match status" value="1"/>
</dbReference>
<dbReference type="InterPro" id="IPR029039">
    <property type="entry name" value="Flavoprotein-like_sf"/>
</dbReference>
<feature type="domain" description="FAD-binding FR-type" evidence="13">
    <location>
        <begin position="213"/>
        <end position="474"/>
    </location>
</feature>
<evidence type="ECO:0000256" key="6">
    <source>
        <dbReference type="ARBA" id="ARBA00022827"/>
    </source>
</evidence>
<dbReference type="InterPro" id="IPR003097">
    <property type="entry name" value="CysJ-like_FAD-binding"/>
</dbReference>
<keyword evidence="5 10" id="KW-0288">FMN</keyword>
<dbReference type="GO" id="GO:0010181">
    <property type="term" value="F:FMN binding"/>
    <property type="evidence" value="ECO:0007669"/>
    <property type="project" value="UniProtKB-UniRule"/>
</dbReference>
<dbReference type="InterPro" id="IPR001094">
    <property type="entry name" value="Flavdoxin-like"/>
</dbReference>
<comment type="caution">
    <text evidence="14">The sequence shown here is derived from an EMBL/GenBank/DDBJ whole genome shotgun (WGS) entry which is preliminary data.</text>
</comment>
<name>A0A8H7AS99_9EURO</name>
<keyword evidence="7 10" id="KW-0521">NADP</keyword>
<evidence type="ECO:0000259" key="12">
    <source>
        <dbReference type="PROSITE" id="PS50902"/>
    </source>
</evidence>
<feature type="binding site" evidence="10">
    <location>
        <begin position="16"/>
        <end position="21"/>
    </location>
    <ligand>
        <name>FMN</name>
        <dbReference type="ChEBI" id="CHEBI:58210"/>
    </ligand>
</feature>
<keyword evidence="15" id="KW-1185">Reference proteome</keyword>
<feature type="binding site" evidence="10">
    <location>
        <position position="726"/>
    </location>
    <ligand>
        <name>FAD</name>
        <dbReference type="ChEBI" id="CHEBI:57692"/>
    </ligand>
</feature>
<feature type="domain" description="Flavodoxin-like" evidence="12">
    <location>
        <begin position="10"/>
        <end position="154"/>
    </location>
</feature>
<feature type="binding site" evidence="10">
    <location>
        <begin position="446"/>
        <end position="449"/>
    </location>
    <ligand>
        <name>FAD</name>
        <dbReference type="ChEBI" id="CHEBI:57692"/>
    </ligand>
</feature>
<dbReference type="HAMAP" id="MF_03178">
    <property type="entry name" value="NDOR1"/>
    <property type="match status" value="1"/>
</dbReference>
<evidence type="ECO:0000256" key="7">
    <source>
        <dbReference type="ARBA" id="ARBA00022857"/>
    </source>
</evidence>
<dbReference type="EMBL" id="JAACFV010000001">
    <property type="protein sequence ID" value="KAF7514278.1"/>
    <property type="molecule type" value="Genomic_DNA"/>
</dbReference>
<keyword evidence="8 10" id="KW-0560">Oxidoreductase</keyword>
<evidence type="ECO:0000259" key="13">
    <source>
        <dbReference type="PROSITE" id="PS51384"/>
    </source>
</evidence>
<feature type="binding site" evidence="10">
    <location>
        <begin position="101"/>
        <end position="110"/>
    </location>
    <ligand>
        <name>FMN</name>
        <dbReference type="ChEBI" id="CHEBI:58210"/>
    </ligand>
</feature>
<feature type="region of interest" description="Disordered" evidence="11">
    <location>
        <begin position="653"/>
        <end position="710"/>
    </location>
</feature>
<dbReference type="PROSITE" id="PS50902">
    <property type="entry name" value="FLAVODOXIN_LIKE"/>
    <property type="match status" value="1"/>
</dbReference>
<dbReference type="InterPro" id="IPR008254">
    <property type="entry name" value="Flavodoxin/NO_synth"/>
</dbReference>
<feature type="binding site" evidence="10">
    <location>
        <begin position="404"/>
        <end position="407"/>
    </location>
    <ligand>
        <name>FAD</name>
        <dbReference type="ChEBI" id="CHEBI:57692"/>
    </ligand>
</feature>
<dbReference type="PRINTS" id="PR00371">
    <property type="entry name" value="FPNCR"/>
</dbReference>
<dbReference type="Proteomes" id="UP000606974">
    <property type="component" value="Unassembled WGS sequence"/>
</dbReference>
<feature type="binding site" evidence="10">
    <location>
        <position position="507"/>
    </location>
    <ligand>
        <name>NADP(+)</name>
        <dbReference type="ChEBI" id="CHEBI:58349"/>
    </ligand>
</feature>
<dbReference type="Gene3D" id="3.40.50.360">
    <property type="match status" value="1"/>
</dbReference>
<dbReference type="GO" id="GO:0003958">
    <property type="term" value="F:NADPH-hemoprotein reductase activity"/>
    <property type="evidence" value="ECO:0007669"/>
    <property type="project" value="UniProtKB-EC"/>
</dbReference>
<feature type="binding site" evidence="10">
    <location>
        <begin position="63"/>
        <end position="66"/>
    </location>
    <ligand>
        <name>FMN</name>
        <dbReference type="ChEBI" id="CHEBI:58210"/>
    </ligand>
</feature>
<feature type="compositionally biased region" description="Basic and acidic residues" evidence="11">
    <location>
        <begin position="686"/>
        <end position="710"/>
    </location>
</feature>
<dbReference type="OrthoDB" id="1856718at2759"/>
<reference evidence="14" key="1">
    <citation type="submission" date="2020-02" db="EMBL/GenBank/DDBJ databases">
        <authorList>
            <person name="Palmer J.M."/>
        </authorList>
    </citation>
    <scope>NUCLEOTIDE SEQUENCE</scope>
    <source>
        <strain evidence="14">EPUS1.4</strain>
        <tissue evidence="14">Thallus</tissue>
    </source>
</reference>
<feature type="binding site" evidence="10">
    <location>
        <position position="136"/>
    </location>
    <ligand>
        <name>FMN</name>
        <dbReference type="ChEBI" id="CHEBI:58210"/>
    </ligand>
</feature>
<dbReference type="GO" id="GO:0016226">
    <property type="term" value="P:iron-sulfur cluster assembly"/>
    <property type="evidence" value="ECO:0007669"/>
    <property type="project" value="UniProtKB-UniRule"/>
</dbReference>
<comment type="similarity">
    <text evidence="10">Belongs to the NADPH-dependent diflavin oxidoreductase NDOR1 family.</text>
</comment>
<dbReference type="SUPFAM" id="SSF52343">
    <property type="entry name" value="Ferredoxin reductase-like, C-terminal NADP-linked domain"/>
    <property type="match status" value="1"/>
</dbReference>
<evidence type="ECO:0000256" key="8">
    <source>
        <dbReference type="ARBA" id="ARBA00023002"/>
    </source>
</evidence>
<dbReference type="InterPro" id="IPR001433">
    <property type="entry name" value="OxRdtase_FAD/NAD-bd"/>
</dbReference>
<dbReference type="PANTHER" id="PTHR19384:SF10">
    <property type="entry name" value="NADPH-DEPENDENT DIFLAVIN OXIDOREDUCTASE 1"/>
    <property type="match status" value="1"/>
</dbReference>
<feature type="binding site" evidence="10">
    <location>
        <begin position="594"/>
        <end position="595"/>
    </location>
    <ligand>
        <name>NADP(+)</name>
        <dbReference type="ChEBI" id="CHEBI:58349"/>
    </ligand>
</feature>
<comment type="cofactor">
    <cofactor evidence="2 10">
        <name>FAD</name>
        <dbReference type="ChEBI" id="CHEBI:57692"/>
    </cofactor>
</comment>
<comment type="subcellular location">
    <subcellularLocation>
        <location evidence="10">Cytoplasm</location>
    </subcellularLocation>
    <subcellularLocation>
        <location evidence="10">Mitochondrion</location>
    </subcellularLocation>
    <text evidence="10">Relocalizes to mitochondria after H(2)O(2) exposure.</text>
</comment>
<accession>A0A8H7AS99</accession>
<dbReference type="InterPro" id="IPR023173">
    <property type="entry name" value="NADPH_Cyt_P450_Rdtase_alpha"/>
</dbReference>
<evidence type="ECO:0000256" key="4">
    <source>
        <dbReference type="ARBA" id="ARBA00022630"/>
    </source>
</evidence>
<dbReference type="Pfam" id="PF00258">
    <property type="entry name" value="Flavodoxin_1"/>
    <property type="match status" value="1"/>
</dbReference>
<dbReference type="InterPro" id="IPR001709">
    <property type="entry name" value="Flavoprot_Pyr_Nucl_cyt_Rdtase"/>
</dbReference>
<dbReference type="GO" id="GO:0050661">
    <property type="term" value="F:NADP binding"/>
    <property type="evidence" value="ECO:0007669"/>
    <property type="project" value="UniProtKB-UniRule"/>
</dbReference>
<sequence>MNGDGQGRTALILYGTETGTAQDLAEEISRATERLHFDTTIAELDHVPITLPSAYTITVFVLSTTGQGEFPSNARVFWTNLLKKKLPATFLQGVLFFLVGLGDTSYPKFNWAARKLGKRLKQLGALEVIDACEADEQGEESTDGAFLAWLPLFKAAIVDDFPLPDGLRPIPDEQPLPSKWVLGPVHVVPNGQCTSVNGQTPIVHPNHDTRPIPGSFPVRLKENNRVTPSSHWQDVRLLTLTTNRYINYLPGDALSIMPENFPEDVSTLIQLMDWTSIADTPITFIPTSNPTDFANYPPCPIPYLFSTTSSSSSTTLTLRTLLTSYLDITCIPRRSLFATLSRFSINNSTQRDRLLEFTLPQYLDEYYDYATRPRRSVLEILQEFDSVKVPWWEAANVFPLMKGRQFSIASGGNSRRLSEEEGGGTKFELLVAIVKYKTVIKKIRQGVCTRYLAARAPGSTLNVIHRTDGRFSTKAKIPKQTAQGRNTAEQEEEEDLMKPKLLIGAGTGIAPLRAIIQHDEELLSLRLQKKSRNPTQGPTTTLFFGARNHDRDFFFADEWKVKTKLAPKSSPHHHPSSNPAEVGAAPFRLITSFSRDQPQKIYLQDRIREHAPHVYDLLVHRKAAVVVCGSSGAMPKAVRRALVDVLVRGGSTMERNDGGGWVEGSEREREREREVGPSERSGVQPEAEREHGEEKEQEQERRCRQEQAERYLDAMEKDRRYLQETW</sequence>
<feature type="compositionally biased region" description="Basic and acidic residues" evidence="11">
    <location>
        <begin position="664"/>
        <end position="677"/>
    </location>
</feature>
<comment type="cofactor">
    <cofactor evidence="1 10">
        <name>FMN</name>
        <dbReference type="ChEBI" id="CHEBI:58210"/>
    </cofactor>
</comment>
<dbReference type="InterPro" id="IPR028879">
    <property type="entry name" value="NDOR1"/>
</dbReference>
<dbReference type="Gene3D" id="3.40.50.80">
    <property type="entry name" value="Nucleotide-binding domain of ferredoxin-NADP reductase (FNR) module"/>
    <property type="match status" value="1"/>
</dbReference>
<dbReference type="SUPFAM" id="SSF52218">
    <property type="entry name" value="Flavoproteins"/>
    <property type="match status" value="1"/>
</dbReference>
<comment type="catalytic activity">
    <reaction evidence="10">
        <text>2 oxidized [2Fe-2S]-[protein] + NADPH = 2 reduced [2Fe-2S]-[protein] + NADP(+) + H(+)</text>
        <dbReference type="Rhea" id="RHEA:67716"/>
        <dbReference type="Rhea" id="RHEA-COMP:17327"/>
        <dbReference type="Rhea" id="RHEA-COMP:17328"/>
        <dbReference type="ChEBI" id="CHEBI:15378"/>
        <dbReference type="ChEBI" id="CHEBI:33737"/>
        <dbReference type="ChEBI" id="CHEBI:33738"/>
        <dbReference type="ChEBI" id="CHEBI:57783"/>
        <dbReference type="ChEBI" id="CHEBI:58349"/>
    </reaction>
</comment>
<keyword evidence="10" id="KW-0496">Mitochondrion</keyword>
<dbReference type="InterPro" id="IPR039261">
    <property type="entry name" value="FNR_nucleotide-bd"/>
</dbReference>
<comment type="subunit">
    <text evidence="10">Interacts with DRE2; as part of the cytosolic iron-sulfur (Fe-S) protein assembly (CIA) machinery.</text>
</comment>
<organism evidence="14 15">
    <name type="scientific">Endocarpon pusillum</name>
    <dbReference type="NCBI Taxonomy" id="364733"/>
    <lineage>
        <taxon>Eukaryota</taxon>
        <taxon>Fungi</taxon>
        <taxon>Dikarya</taxon>
        <taxon>Ascomycota</taxon>
        <taxon>Pezizomycotina</taxon>
        <taxon>Eurotiomycetes</taxon>
        <taxon>Chaetothyriomycetidae</taxon>
        <taxon>Verrucariales</taxon>
        <taxon>Verrucariaceae</taxon>
        <taxon>Endocarpon</taxon>
    </lineage>
</organism>
<comment type="similarity">
    <text evidence="10">In the N-terminal section; belongs to the flavodoxin family.</text>
</comment>
<keyword evidence="6 10" id="KW-0274">FAD</keyword>
<gene>
    <name evidence="10" type="primary">TAH18</name>
    <name evidence="14" type="ORF">GJ744_000048</name>
</gene>
<comment type="caution">
    <text evidence="10">Lacks conserved residue(s) required for the propagation of feature annotation.</text>
</comment>
<evidence type="ECO:0000256" key="9">
    <source>
        <dbReference type="ARBA" id="ARBA00049342"/>
    </source>
</evidence>
<dbReference type="Pfam" id="PF00667">
    <property type="entry name" value="FAD_binding_1"/>
    <property type="match status" value="1"/>
</dbReference>